<dbReference type="AlphaFoldDB" id="A0A841EH68"/>
<dbReference type="EMBL" id="JACHKT010000001">
    <property type="protein sequence ID" value="MBB6001624.1"/>
    <property type="molecule type" value="Genomic_DNA"/>
</dbReference>
<sequence length="85" mass="9904">MSKFIQVTTGNYLIVHGFDANNKEIIEEVIVTEKMVKIVAIKRIQSISAKYILVTGSHGRMMYWEYEESFEDLQKQLSYNSLLIE</sequence>
<dbReference type="Proteomes" id="UP000524404">
    <property type="component" value="Unassembled WGS sequence"/>
</dbReference>
<reference evidence="1 2" key="1">
    <citation type="submission" date="2020-08" db="EMBL/GenBank/DDBJ databases">
        <title>Functional genomics of gut bacteria from endangered species of beetles.</title>
        <authorList>
            <person name="Carlos-Shanley C."/>
        </authorList>
    </citation>
    <scope>NUCLEOTIDE SEQUENCE [LARGE SCALE GENOMIC DNA]</scope>
    <source>
        <strain evidence="1 2">S00070</strain>
    </source>
</reference>
<organism evidence="1 2">
    <name type="scientific">Arcicella rosea</name>
    <dbReference type="NCBI Taxonomy" id="502909"/>
    <lineage>
        <taxon>Bacteria</taxon>
        <taxon>Pseudomonadati</taxon>
        <taxon>Bacteroidota</taxon>
        <taxon>Cytophagia</taxon>
        <taxon>Cytophagales</taxon>
        <taxon>Flectobacillaceae</taxon>
        <taxon>Arcicella</taxon>
    </lineage>
</organism>
<accession>A0A841EH68</accession>
<name>A0A841EH68_9BACT</name>
<evidence type="ECO:0000313" key="2">
    <source>
        <dbReference type="Proteomes" id="UP000524404"/>
    </source>
</evidence>
<keyword evidence="2" id="KW-1185">Reference proteome</keyword>
<evidence type="ECO:0000313" key="1">
    <source>
        <dbReference type="EMBL" id="MBB6001624.1"/>
    </source>
</evidence>
<proteinExistence type="predicted"/>
<dbReference type="RefSeq" id="WP_184128999.1">
    <property type="nucleotide sequence ID" value="NZ_JACHKT010000001.1"/>
</dbReference>
<gene>
    <name evidence="1" type="ORF">HNP25_000263</name>
</gene>
<protein>
    <submittedName>
        <fullName evidence="1">Uncharacterized protein</fullName>
    </submittedName>
</protein>
<comment type="caution">
    <text evidence="1">The sequence shown here is derived from an EMBL/GenBank/DDBJ whole genome shotgun (WGS) entry which is preliminary data.</text>
</comment>